<organism evidence="1 2">
    <name type="scientific">Favolaschia claudopus</name>
    <dbReference type="NCBI Taxonomy" id="2862362"/>
    <lineage>
        <taxon>Eukaryota</taxon>
        <taxon>Fungi</taxon>
        <taxon>Dikarya</taxon>
        <taxon>Basidiomycota</taxon>
        <taxon>Agaricomycotina</taxon>
        <taxon>Agaricomycetes</taxon>
        <taxon>Agaricomycetidae</taxon>
        <taxon>Agaricales</taxon>
        <taxon>Marasmiineae</taxon>
        <taxon>Mycenaceae</taxon>
        <taxon>Favolaschia</taxon>
    </lineage>
</organism>
<comment type="caution">
    <text evidence="1">The sequence shown here is derived from an EMBL/GenBank/DDBJ whole genome shotgun (WGS) entry which is preliminary data.</text>
</comment>
<accession>A0AAW0CRV9</accession>
<evidence type="ECO:0008006" key="3">
    <source>
        <dbReference type="Google" id="ProtNLM"/>
    </source>
</evidence>
<evidence type="ECO:0000313" key="2">
    <source>
        <dbReference type="Proteomes" id="UP001362999"/>
    </source>
</evidence>
<name>A0AAW0CRV9_9AGAR</name>
<sequence length="280" mass="31162">MAPGRYLTQNSCLIELISLPTLRCLALHVINLSSSVVLRALSSLEEVFLHCVTFVDEEEEQLEGDGRTIAPGNVWHLKVRSWDTPTLASCNHVAMCYYTRISGDSPSYFLRFKSYFNHTSYNFLGHVSRSNTPPTYLPTLLNLYVLELLIDVELTKSPPDFISIISAGISATPNFEVIIAILDRPDGPHRPDRQLWTARGNAADWAPLDNALMDMAQEHLCEVLFLLRSFANIDRGGFDAFVGFVGAHMHRAVAAGLVGMDYLFSALHSPDVVVRGVILR</sequence>
<keyword evidence="2" id="KW-1185">Reference proteome</keyword>
<proteinExistence type="predicted"/>
<dbReference type="Proteomes" id="UP001362999">
    <property type="component" value="Unassembled WGS sequence"/>
</dbReference>
<reference evidence="1 2" key="1">
    <citation type="journal article" date="2024" name="J Genomics">
        <title>Draft genome sequencing and assembly of Favolaschia claudopus CIRM-BRFM 2984 isolated from oak limbs.</title>
        <authorList>
            <person name="Navarro D."/>
            <person name="Drula E."/>
            <person name="Chaduli D."/>
            <person name="Cazenave R."/>
            <person name="Ahrendt S."/>
            <person name="Wang J."/>
            <person name="Lipzen A."/>
            <person name="Daum C."/>
            <person name="Barry K."/>
            <person name="Grigoriev I.V."/>
            <person name="Favel A."/>
            <person name="Rosso M.N."/>
            <person name="Martin F."/>
        </authorList>
    </citation>
    <scope>NUCLEOTIDE SEQUENCE [LARGE SCALE GENOMIC DNA]</scope>
    <source>
        <strain evidence="1 2">CIRM-BRFM 2984</strain>
    </source>
</reference>
<dbReference type="AlphaFoldDB" id="A0AAW0CRV9"/>
<gene>
    <name evidence="1" type="ORF">R3P38DRAFT_3179178</name>
</gene>
<dbReference type="EMBL" id="JAWWNJ010000013">
    <property type="protein sequence ID" value="KAK7042634.1"/>
    <property type="molecule type" value="Genomic_DNA"/>
</dbReference>
<protein>
    <recommendedName>
        <fullName evidence="3">F-box protein</fullName>
    </recommendedName>
</protein>
<evidence type="ECO:0000313" key="1">
    <source>
        <dbReference type="EMBL" id="KAK7042634.1"/>
    </source>
</evidence>